<evidence type="ECO:0000256" key="5">
    <source>
        <dbReference type="ARBA" id="ARBA00022737"/>
    </source>
</evidence>
<dbReference type="AlphaFoldDB" id="A0AAN9YTA2"/>
<dbReference type="GO" id="GO:0031966">
    <property type="term" value="C:mitochondrial membrane"/>
    <property type="evidence" value="ECO:0007669"/>
    <property type="project" value="UniProtKB-SubCell"/>
</dbReference>
<feature type="compositionally biased region" description="Polar residues" evidence="12">
    <location>
        <begin position="1"/>
        <end position="11"/>
    </location>
</feature>
<protein>
    <recommendedName>
        <fullName evidence="15">Mitochondrial carrier protein</fullName>
    </recommendedName>
</protein>
<evidence type="ECO:0000313" key="14">
    <source>
        <dbReference type="Proteomes" id="UP001320420"/>
    </source>
</evidence>
<name>A0AAN9YTA2_9PEZI</name>
<evidence type="ECO:0000256" key="2">
    <source>
        <dbReference type="ARBA" id="ARBA00006375"/>
    </source>
</evidence>
<proteinExistence type="inferred from homology"/>
<sequence length="337" mass="37237">MPAESSIQDVTGATPPIRTRTMPQLNTGGEKPRRWVKRYRTEVSASSASVLSTITAFPLDSVKTRLQTYPYNGFLHCVRETYQSEGVRGFFRGVTAPLASVTLVRTISFSIYQRSKYIYSDWMGKHLGFCPLEHVNKNGTYPSLGTIACFGAAGATAGSGITFIACPFELTKLSAQVSVLMANQKNADPKKQTIALSYHNKGTFKTLANIVRHRGFSGMYTGLNLHLLRDTLGTGIYFATYESSKQLLTTFSGKDAHKNPVAVLAADPIDSAKSIYQRNALMYSKGQKVPIPKIQFFRRDMYRGLGVSMGRSAAVNAVFFSAFEFLKKRINTLEDID</sequence>
<gene>
    <name evidence="13" type="ORF">SLS62_001622</name>
</gene>
<evidence type="ECO:0000256" key="11">
    <source>
        <dbReference type="RuleBase" id="RU000488"/>
    </source>
</evidence>
<dbReference type="Gene3D" id="1.50.40.10">
    <property type="entry name" value="Mitochondrial carrier domain"/>
    <property type="match status" value="1"/>
</dbReference>
<comment type="caution">
    <text evidence="13">The sequence shown here is derived from an EMBL/GenBank/DDBJ whole genome shotgun (WGS) entry which is preliminary data.</text>
</comment>
<dbReference type="Pfam" id="PF00153">
    <property type="entry name" value="Mito_carr"/>
    <property type="match status" value="2"/>
</dbReference>
<feature type="region of interest" description="Disordered" evidence="12">
    <location>
        <begin position="1"/>
        <end position="30"/>
    </location>
</feature>
<keyword evidence="14" id="KW-1185">Reference proteome</keyword>
<organism evidence="13 14">
    <name type="scientific">Diatrype stigma</name>
    <dbReference type="NCBI Taxonomy" id="117547"/>
    <lineage>
        <taxon>Eukaryota</taxon>
        <taxon>Fungi</taxon>
        <taxon>Dikarya</taxon>
        <taxon>Ascomycota</taxon>
        <taxon>Pezizomycotina</taxon>
        <taxon>Sordariomycetes</taxon>
        <taxon>Xylariomycetidae</taxon>
        <taxon>Xylariales</taxon>
        <taxon>Diatrypaceae</taxon>
        <taxon>Diatrype</taxon>
    </lineage>
</organism>
<keyword evidence="9 10" id="KW-0472">Membrane</keyword>
<feature type="repeat" description="Solcar" evidence="10">
    <location>
        <begin position="36"/>
        <end position="118"/>
    </location>
</feature>
<keyword evidence="6" id="KW-0999">Mitochondrion inner membrane</keyword>
<comment type="similarity">
    <text evidence="2 11">Belongs to the mitochondrial carrier (TC 2.A.29) family.</text>
</comment>
<evidence type="ECO:0000256" key="12">
    <source>
        <dbReference type="SAM" id="MobiDB-lite"/>
    </source>
</evidence>
<evidence type="ECO:0000256" key="8">
    <source>
        <dbReference type="ARBA" id="ARBA00023128"/>
    </source>
</evidence>
<keyword evidence="8" id="KW-0496">Mitochondrion</keyword>
<keyword evidence="3 11" id="KW-0813">Transport</keyword>
<keyword evidence="5" id="KW-0677">Repeat</keyword>
<dbReference type="PANTHER" id="PTHR45624:SF9">
    <property type="entry name" value="CARRIER PROTEIN, PUTATIVE (AFU_ORTHOLOGUE AFUA_4G06390)-RELATED"/>
    <property type="match status" value="1"/>
</dbReference>
<dbReference type="Proteomes" id="UP001320420">
    <property type="component" value="Unassembled WGS sequence"/>
</dbReference>
<accession>A0AAN9YTA2</accession>
<dbReference type="InterPro" id="IPR023395">
    <property type="entry name" value="MCP_dom_sf"/>
</dbReference>
<dbReference type="PROSITE" id="PS50920">
    <property type="entry name" value="SOLCAR"/>
    <property type="match status" value="2"/>
</dbReference>
<keyword evidence="7" id="KW-1133">Transmembrane helix</keyword>
<keyword evidence="4 10" id="KW-0812">Transmembrane</keyword>
<evidence type="ECO:0000256" key="3">
    <source>
        <dbReference type="ARBA" id="ARBA00022448"/>
    </source>
</evidence>
<evidence type="ECO:0000256" key="6">
    <source>
        <dbReference type="ARBA" id="ARBA00022792"/>
    </source>
</evidence>
<evidence type="ECO:0000256" key="10">
    <source>
        <dbReference type="PROSITE-ProRule" id="PRU00282"/>
    </source>
</evidence>
<evidence type="ECO:0000256" key="7">
    <source>
        <dbReference type="ARBA" id="ARBA00022989"/>
    </source>
</evidence>
<dbReference type="EMBL" id="JAKJXP020000007">
    <property type="protein sequence ID" value="KAK7756396.1"/>
    <property type="molecule type" value="Genomic_DNA"/>
</dbReference>
<dbReference type="InterPro" id="IPR018108">
    <property type="entry name" value="MCP_transmembrane"/>
</dbReference>
<evidence type="ECO:0008006" key="15">
    <source>
        <dbReference type="Google" id="ProtNLM"/>
    </source>
</evidence>
<dbReference type="PANTHER" id="PTHR45624">
    <property type="entry name" value="MITOCHONDRIAL BASIC AMINO ACIDS TRANSPORTER-RELATED"/>
    <property type="match status" value="1"/>
</dbReference>
<evidence type="ECO:0000256" key="4">
    <source>
        <dbReference type="ARBA" id="ARBA00022692"/>
    </source>
</evidence>
<evidence type="ECO:0000256" key="1">
    <source>
        <dbReference type="ARBA" id="ARBA00004225"/>
    </source>
</evidence>
<evidence type="ECO:0000256" key="9">
    <source>
        <dbReference type="ARBA" id="ARBA00023136"/>
    </source>
</evidence>
<reference evidence="13 14" key="1">
    <citation type="submission" date="2024-02" db="EMBL/GenBank/DDBJ databases">
        <title>De novo assembly and annotation of 12 fungi associated with fruit tree decline syndrome in Ontario, Canada.</title>
        <authorList>
            <person name="Sulman M."/>
            <person name="Ellouze W."/>
            <person name="Ilyukhin E."/>
        </authorList>
    </citation>
    <scope>NUCLEOTIDE SEQUENCE [LARGE SCALE GENOMIC DNA]</scope>
    <source>
        <strain evidence="13 14">M11/M66-122</strain>
    </source>
</reference>
<dbReference type="SUPFAM" id="SSF103506">
    <property type="entry name" value="Mitochondrial carrier"/>
    <property type="match status" value="1"/>
</dbReference>
<comment type="subcellular location">
    <subcellularLocation>
        <location evidence="1">Mitochondrion membrane</location>
        <topology evidence="1">Multi-pass membrane protein</topology>
    </subcellularLocation>
</comment>
<dbReference type="GO" id="GO:0022857">
    <property type="term" value="F:transmembrane transporter activity"/>
    <property type="evidence" value="ECO:0007669"/>
    <property type="project" value="TreeGrafter"/>
</dbReference>
<evidence type="ECO:0000313" key="13">
    <source>
        <dbReference type="EMBL" id="KAK7756396.1"/>
    </source>
</evidence>
<feature type="repeat" description="Solcar" evidence="10">
    <location>
        <begin position="145"/>
        <end position="247"/>
    </location>
</feature>
<dbReference type="InterPro" id="IPR050567">
    <property type="entry name" value="Mitochondrial_Carrier"/>
</dbReference>